<evidence type="ECO:0000313" key="6">
    <source>
        <dbReference type="Proteomes" id="UP000321726"/>
    </source>
</evidence>
<feature type="transmembrane region" description="Helical" evidence="1">
    <location>
        <begin position="112"/>
        <end position="131"/>
    </location>
</feature>
<keyword evidence="4" id="KW-0808">Transferase</keyword>
<dbReference type="EMBL" id="BJXU01000003">
    <property type="protein sequence ID" value="GEN22136.1"/>
    <property type="molecule type" value="Genomic_DNA"/>
</dbReference>
<evidence type="ECO:0000313" key="5">
    <source>
        <dbReference type="Proteomes" id="UP000184123"/>
    </source>
</evidence>
<keyword evidence="1" id="KW-1133">Transmembrane helix</keyword>
<keyword evidence="1" id="KW-0812">Transmembrane</keyword>
<dbReference type="STRING" id="44933.SAMN05660971_00766"/>
<reference evidence="3 6" key="2">
    <citation type="submission" date="2019-07" db="EMBL/GenBank/DDBJ databases">
        <title>Whole genome shotgun sequence of Halomonas cupida NBRC 102219.</title>
        <authorList>
            <person name="Hosoyama A."/>
            <person name="Uohara A."/>
            <person name="Ohji S."/>
            <person name="Ichikawa N."/>
        </authorList>
    </citation>
    <scope>NUCLEOTIDE SEQUENCE [LARGE SCALE GENOMIC DNA]</scope>
    <source>
        <strain evidence="3 6">NBRC 102219</strain>
    </source>
</reference>
<feature type="domain" description="Phospholipid/glycerol acyltransferase" evidence="2">
    <location>
        <begin position="84"/>
        <end position="226"/>
    </location>
</feature>
<dbReference type="Proteomes" id="UP000184123">
    <property type="component" value="Unassembled WGS sequence"/>
</dbReference>
<dbReference type="AlphaFoldDB" id="A0A1M7B591"/>
<dbReference type="NCBIfam" id="NF010621">
    <property type="entry name" value="PRK14014.1"/>
    <property type="match status" value="1"/>
</dbReference>
<dbReference type="PANTHER" id="PTHR10983">
    <property type="entry name" value="1-ACYLGLYCEROL-3-PHOSPHATE ACYLTRANSFERASE-RELATED"/>
    <property type="match status" value="1"/>
</dbReference>
<dbReference type="CDD" id="cd07990">
    <property type="entry name" value="LPLAT_LCLAT1-like"/>
    <property type="match status" value="1"/>
</dbReference>
<dbReference type="Pfam" id="PF01553">
    <property type="entry name" value="Acyltransferase"/>
    <property type="match status" value="1"/>
</dbReference>
<feature type="transmembrane region" description="Helical" evidence="1">
    <location>
        <begin position="6"/>
        <end position="30"/>
    </location>
</feature>
<name>A0A1M7B591_9GAMM</name>
<sequence>MSTFKGLVSVLLLIMNTLFWTLPLLALTLIKLVAPGRPLQRRVLAGLNAIALNWIGFNLWWMKHWIRPDLQLEVPDDLSPQQWWLILSNHRSWTDIFILMMALHRRIPMPRFFLKQQLIWVPVVGMAWWALEFPFMRRYSKEQLDSNPALAKRDRKATERMCERAQDTPLAIINFVEGTRFTEAKRDARQSPFNHLLRPKAGGIAQVLNLLGDRLTGIIDVTIDYQSPKPSFWKFLCGREQGIRLEARTLEIADWMLDGMYHHDSDYKERFHSWLNALWREKDASLDSHRW</sequence>
<protein>
    <submittedName>
        <fullName evidence="3 4">Acyltransferase</fullName>
    </submittedName>
</protein>
<reference evidence="4 5" key="1">
    <citation type="submission" date="2016-11" db="EMBL/GenBank/DDBJ databases">
        <authorList>
            <person name="Jaros S."/>
            <person name="Januszkiewicz K."/>
            <person name="Wedrychowicz H."/>
        </authorList>
    </citation>
    <scope>NUCLEOTIDE SEQUENCE [LARGE SCALE GENOMIC DNA]</scope>
    <source>
        <strain evidence="4 5">DSM 4740</strain>
    </source>
</reference>
<keyword evidence="4" id="KW-0012">Acyltransferase</keyword>
<dbReference type="RefSeq" id="WP_073433636.1">
    <property type="nucleotide sequence ID" value="NZ_BJXU01000003.1"/>
</dbReference>
<gene>
    <name evidence="3" type="ORF">HCU01_00850</name>
    <name evidence="4" type="ORF">SAMN05660971_00766</name>
</gene>
<dbReference type="EMBL" id="FRCA01000001">
    <property type="protein sequence ID" value="SHL50185.1"/>
    <property type="molecule type" value="Genomic_DNA"/>
</dbReference>
<dbReference type="PANTHER" id="PTHR10983:SF16">
    <property type="entry name" value="LYSOCARDIOLIPIN ACYLTRANSFERASE 1"/>
    <property type="match status" value="1"/>
</dbReference>
<evidence type="ECO:0000256" key="1">
    <source>
        <dbReference type="SAM" id="Phobius"/>
    </source>
</evidence>
<proteinExistence type="predicted"/>
<evidence type="ECO:0000313" key="4">
    <source>
        <dbReference type="EMBL" id="SHL50185.1"/>
    </source>
</evidence>
<dbReference type="GO" id="GO:0016746">
    <property type="term" value="F:acyltransferase activity"/>
    <property type="evidence" value="ECO:0007669"/>
    <property type="project" value="UniProtKB-KW"/>
</dbReference>
<feature type="transmembrane region" description="Helical" evidence="1">
    <location>
        <begin position="42"/>
        <end position="62"/>
    </location>
</feature>
<keyword evidence="6" id="KW-1185">Reference proteome</keyword>
<keyword evidence="1" id="KW-0472">Membrane</keyword>
<evidence type="ECO:0000313" key="3">
    <source>
        <dbReference type="EMBL" id="GEN22136.1"/>
    </source>
</evidence>
<accession>A0A1M7B591</accession>
<dbReference type="InterPro" id="IPR002123">
    <property type="entry name" value="Plipid/glycerol_acylTrfase"/>
</dbReference>
<organism evidence="4 5">
    <name type="scientific">Halomonas cupida</name>
    <dbReference type="NCBI Taxonomy" id="44933"/>
    <lineage>
        <taxon>Bacteria</taxon>
        <taxon>Pseudomonadati</taxon>
        <taxon>Pseudomonadota</taxon>
        <taxon>Gammaproteobacteria</taxon>
        <taxon>Oceanospirillales</taxon>
        <taxon>Halomonadaceae</taxon>
        <taxon>Halomonas</taxon>
    </lineage>
</organism>
<dbReference type="SUPFAM" id="SSF69593">
    <property type="entry name" value="Glycerol-3-phosphate (1)-acyltransferase"/>
    <property type="match status" value="1"/>
</dbReference>
<dbReference type="SMART" id="SM00563">
    <property type="entry name" value="PlsC"/>
    <property type="match status" value="1"/>
</dbReference>
<dbReference type="Proteomes" id="UP000321726">
    <property type="component" value="Unassembled WGS sequence"/>
</dbReference>
<evidence type="ECO:0000259" key="2">
    <source>
        <dbReference type="SMART" id="SM00563"/>
    </source>
</evidence>
<dbReference type="OrthoDB" id="319710at2"/>